<reference evidence="1 2" key="1">
    <citation type="journal article" date="2014" name="Nat. Commun.">
        <title>Klebsormidium flaccidum genome reveals primary factors for plant terrestrial adaptation.</title>
        <authorList>
            <person name="Hori K."/>
            <person name="Maruyama F."/>
            <person name="Fujisawa T."/>
            <person name="Togashi T."/>
            <person name="Yamamoto N."/>
            <person name="Seo M."/>
            <person name="Sato S."/>
            <person name="Yamada T."/>
            <person name="Mori H."/>
            <person name="Tajima N."/>
            <person name="Moriyama T."/>
            <person name="Ikeuchi M."/>
            <person name="Watanabe M."/>
            <person name="Wada H."/>
            <person name="Kobayashi K."/>
            <person name="Saito M."/>
            <person name="Masuda T."/>
            <person name="Sasaki-Sekimoto Y."/>
            <person name="Mashiguchi K."/>
            <person name="Awai K."/>
            <person name="Shimojima M."/>
            <person name="Masuda S."/>
            <person name="Iwai M."/>
            <person name="Nobusawa T."/>
            <person name="Narise T."/>
            <person name="Kondo S."/>
            <person name="Saito H."/>
            <person name="Sato R."/>
            <person name="Murakawa M."/>
            <person name="Ihara Y."/>
            <person name="Oshima-Yamada Y."/>
            <person name="Ohtaka K."/>
            <person name="Satoh M."/>
            <person name="Sonobe K."/>
            <person name="Ishii M."/>
            <person name="Ohtani R."/>
            <person name="Kanamori-Sato M."/>
            <person name="Honoki R."/>
            <person name="Miyazaki D."/>
            <person name="Mochizuki H."/>
            <person name="Umetsu J."/>
            <person name="Higashi K."/>
            <person name="Shibata D."/>
            <person name="Kamiya Y."/>
            <person name="Sato N."/>
            <person name="Nakamura Y."/>
            <person name="Tabata S."/>
            <person name="Ida S."/>
            <person name="Kurokawa K."/>
            <person name="Ohta H."/>
        </authorList>
    </citation>
    <scope>NUCLEOTIDE SEQUENCE [LARGE SCALE GENOMIC DNA]</scope>
    <source>
        <strain evidence="1 2">NIES-2285</strain>
    </source>
</reference>
<evidence type="ECO:0000313" key="2">
    <source>
        <dbReference type="Proteomes" id="UP000054558"/>
    </source>
</evidence>
<evidence type="ECO:0000313" key="1">
    <source>
        <dbReference type="EMBL" id="GAQ87587.1"/>
    </source>
</evidence>
<dbReference type="EMBL" id="DF237312">
    <property type="protein sequence ID" value="GAQ87587.1"/>
    <property type="molecule type" value="Genomic_DNA"/>
</dbReference>
<protein>
    <submittedName>
        <fullName evidence="1">Kinesin motor domain containing protein</fullName>
    </submittedName>
</protein>
<dbReference type="STRING" id="105231.A0A1Y1IFS3"/>
<keyword evidence="2" id="KW-1185">Reference proteome</keyword>
<proteinExistence type="predicted"/>
<dbReference type="AlphaFoldDB" id="A0A1Y1IFS3"/>
<accession>A0A1Y1IFS3</accession>
<dbReference type="InterPro" id="IPR036961">
    <property type="entry name" value="Kinesin_motor_dom_sf"/>
</dbReference>
<dbReference type="Gene3D" id="3.40.850.10">
    <property type="entry name" value="Kinesin motor domain"/>
    <property type="match status" value="1"/>
</dbReference>
<organism evidence="1 2">
    <name type="scientific">Klebsormidium nitens</name>
    <name type="common">Green alga</name>
    <name type="synonym">Ulothrix nitens</name>
    <dbReference type="NCBI Taxonomy" id="105231"/>
    <lineage>
        <taxon>Eukaryota</taxon>
        <taxon>Viridiplantae</taxon>
        <taxon>Streptophyta</taxon>
        <taxon>Klebsormidiophyceae</taxon>
        <taxon>Klebsormidiales</taxon>
        <taxon>Klebsormidiaceae</taxon>
        <taxon>Klebsormidium</taxon>
    </lineage>
</organism>
<dbReference type="OrthoDB" id="3176171at2759"/>
<sequence length="136" mass="14889">MVQCCYPRRGGFGGAQCSVYGLLRKTHTMLGSERDPGGIVPAHDLFELFEQRTLASQEPSHVVVPNETAKDLLAPGRPLVLRDCEQGDVHPVFTGVRRGDARGSAQRQPTRQALVFAEYAVPVDRPREAGTWFGAT</sequence>
<gene>
    <name evidence="1" type="ORF">KFL_003630030</name>
</gene>
<name>A0A1Y1IFS3_KLENI</name>
<dbReference type="Proteomes" id="UP000054558">
    <property type="component" value="Unassembled WGS sequence"/>
</dbReference>